<dbReference type="GO" id="GO:0005975">
    <property type="term" value="P:carbohydrate metabolic process"/>
    <property type="evidence" value="ECO:0007669"/>
    <property type="project" value="InterPro"/>
</dbReference>
<dbReference type="Proteomes" id="UP000297736">
    <property type="component" value="Unassembled WGS sequence"/>
</dbReference>
<dbReference type="InterPro" id="IPR011009">
    <property type="entry name" value="Kinase-like_dom_sf"/>
</dbReference>
<dbReference type="Pfam" id="PF00069">
    <property type="entry name" value="Pkinase"/>
    <property type="match status" value="1"/>
</dbReference>
<dbReference type="PROSITE" id="PS50011">
    <property type="entry name" value="PROTEIN_KINASE_DOM"/>
    <property type="match status" value="1"/>
</dbReference>
<dbReference type="InterPro" id="IPR058053">
    <property type="entry name" value="RamC_C"/>
</dbReference>
<sequence length="889" mass="99042">MDTRYMEFALANRDFYEPPTMATSSGKRFNVDRSSKWDNWSSSESNGWVHWHPNGLRLPEQGWKIHISATISNADGILEEVSQYCNANELSFKYIPSDTGLFQRNMKYVDRGSSGKFVTIYPTDESQLIATLEELERRIGGREGPYILSDLRWNRGPLYIRYGGFRLKYTRDEHDTLIPAIIDPNGQLIPDERTPYFNPPAWLQLPDAIKRQMDTLGTNEPPDGFDYDILDALHFSNGGGVYRATQISTGRKVVLKEGRPYAGLTPDGKDAVSRIKSEAAILEELATEQNIVNILDEFSLFGHHFLSCEFVEGETLNKEIVLKNPNIRANCTTDDKAVYKNWAISVCEQIEEQLERIHKKGIVFGDLHPNNVMIGGDGNVKFIDLEMATHASDNTRVLSGAPGFVAPDHRRGFEADRYALGCIKLTMFVPLTMLLNLDPVKLETYLESAQETYDLPAVFIDSIRRDMNLSPSRGVSNSKLTLAATNAIRTWDTESAEAIRDIQNLIVRSIESSADLSRTDRLYPGDIRLFSENGFGLAHGAAGVIHALNYAGYKPDPLAIQWVEDAVADYQGSHLGLYDGIAGVGWLWRSMGRNQLADGITKRIIASDLASRTSDLYGGLAGVGLYLLSERRYYSDSSSVDEKLNDIFTILQERVRTQAEIDHDGHADTVATGKGGLFWGWSGVSVFASRLHSLSNRPEIFELAKMSLDFDLSRCVESEDGTLQVNEGWRVIPYLASGSVGCGFAIMELIEAGGSEHYLNQLSQIELIADSDFVIQPNLGNGRAGLAAFLHELERRRFATSQNDSRFNFHVQELSIHALRHGVGIGFPGEQLLRMSSDLMTGSAGVLTALEVARRRRDGYASAKANWLPLIACNEPLEDLDRAPDFHDS</sequence>
<dbReference type="GO" id="GO:0005524">
    <property type="term" value="F:ATP binding"/>
    <property type="evidence" value="ECO:0007669"/>
    <property type="project" value="InterPro"/>
</dbReference>
<reference evidence="2 3" key="1">
    <citation type="submission" date="2018-10" db="EMBL/GenBank/DDBJ databases">
        <title>Brevibacterium genomes from Austrain hard cheese rinds.</title>
        <authorList>
            <person name="Anast J.M."/>
            <person name="Dzieciol M."/>
            <person name="Schultz D.L."/>
            <person name="Mann E."/>
            <person name="Wagner M."/>
            <person name="Schmitz-Esser S."/>
        </authorList>
    </citation>
    <scope>NUCLEOTIDE SEQUENCE [LARGE SCALE GENOMIC DNA]</scope>
    <source>
        <strain evidence="2 3">L261</strain>
    </source>
</reference>
<protein>
    <recommendedName>
        <fullName evidence="1">Protein kinase domain-containing protein</fullName>
    </recommendedName>
</protein>
<dbReference type="Gene3D" id="1.10.510.10">
    <property type="entry name" value="Transferase(Phosphotransferase) domain 1"/>
    <property type="match status" value="1"/>
</dbReference>
<dbReference type="GO" id="GO:0031179">
    <property type="term" value="P:peptide modification"/>
    <property type="evidence" value="ECO:0007669"/>
    <property type="project" value="InterPro"/>
</dbReference>
<organism evidence="2 3">
    <name type="scientific">Brevibacterium aurantiacum</name>
    <dbReference type="NCBI Taxonomy" id="273384"/>
    <lineage>
        <taxon>Bacteria</taxon>
        <taxon>Bacillati</taxon>
        <taxon>Actinomycetota</taxon>
        <taxon>Actinomycetes</taxon>
        <taxon>Micrococcales</taxon>
        <taxon>Brevibacteriaceae</taxon>
        <taxon>Brevibacterium</taxon>
    </lineage>
</organism>
<dbReference type="NCBIfam" id="NF038151">
    <property type="entry name" value="lanthi_synth_III"/>
    <property type="match status" value="1"/>
</dbReference>
<feature type="domain" description="Protein kinase" evidence="1">
    <location>
        <begin position="227"/>
        <end position="488"/>
    </location>
</feature>
<name>A0A4Z0KEN2_BREAU</name>
<dbReference type="SMART" id="SM00220">
    <property type="entry name" value="S_TKc"/>
    <property type="match status" value="1"/>
</dbReference>
<evidence type="ECO:0000313" key="2">
    <source>
        <dbReference type="EMBL" id="TGD36338.1"/>
    </source>
</evidence>
<dbReference type="CDD" id="cd04791">
    <property type="entry name" value="LanC_SerThrkinase"/>
    <property type="match status" value="1"/>
</dbReference>
<proteinExistence type="predicted"/>
<dbReference type="InterPro" id="IPR007822">
    <property type="entry name" value="LANC-like"/>
</dbReference>
<dbReference type="SUPFAM" id="SSF158745">
    <property type="entry name" value="LanC-like"/>
    <property type="match status" value="1"/>
</dbReference>
<dbReference type="GO" id="GO:0004672">
    <property type="term" value="F:protein kinase activity"/>
    <property type="evidence" value="ECO:0007669"/>
    <property type="project" value="InterPro"/>
</dbReference>
<dbReference type="InterPro" id="IPR053524">
    <property type="entry name" value="Aerial_hyphae_peptide-synth"/>
</dbReference>
<dbReference type="AlphaFoldDB" id="A0A4Z0KEN2"/>
<dbReference type="Gene3D" id="1.50.10.10">
    <property type="match status" value="1"/>
</dbReference>
<evidence type="ECO:0000313" key="3">
    <source>
        <dbReference type="Proteomes" id="UP000297736"/>
    </source>
</evidence>
<accession>A0A4Z0KEN2</accession>
<evidence type="ECO:0000259" key="1">
    <source>
        <dbReference type="PROSITE" id="PS50011"/>
    </source>
</evidence>
<dbReference type="Pfam" id="PF25816">
    <property type="entry name" value="RamC_N"/>
    <property type="match status" value="1"/>
</dbReference>
<dbReference type="PANTHER" id="PTHR24347">
    <property type="entry name" value="SERINE/THREONINE-PROTEIN KINASE"/>
    <property type="match status" value="1"/>
</dbReference>
<gene>
    <name evidence="2" type="ORF">EB834_20115</name>
</gene>
<comment type="caution">
    <text evidence="2">The sequence shown here is derived from an EMBL/GenBank/DDBJ whole genome shotgun (WGS) entry which is preliminary data.</text>
</comment>
<dbReference type="InterPro" id="IPR057929">
    <property type="entry name" value="RamC_N"/>
</dbReference>
<dbReference type="EMBL" id="RHFF01000042">
    <property type="protein sequence ID" value="TGD36338.1"/>
    <property type="molecule type" value="Genomic_DNA"/>
</dbReference>
<dbReference type="RefSeq" id="WP_135448615.1">
    <property type="nucleotide sequence ID" value="NZ_RHFF01000042.1"/>
</dbReference>
<dbReference type="SMART" id="SM01260">
    <property type="entry name" value="LANC_like"/>
    <property type="match status" value="1"/>
</dbReference>
<dbReference type="SUPFAM" id="SSF56112">
    <property type="entry name" value="Protein kinase-like (PK-like)"/>
    <property type="match status" value="1"/>
</dbReference>
<dbReference type="Pfam" id="PF05147">
    <property type="entry name" value="LANC_like"/>
    <property type="match status" value="1"/>
</dbReference>
<dbReference type="InterPro" id="IPR012341">
    <property type="entry name" value="6hp_glycosidase-like_sf"/>
</dbReference>
<dbReference type="InterPro" id="IPR000719">
    <property type="entry name" value="Prot_kinase_dom"/>
</dbReference>